<gene>
    <name evidence="10" type="ORF">CISG_04527</name>
</gene>
<dbReference type="Proteomes" id="UP000054559">
    <property type="component" value="Unassembled WGS sequence"/>
</dbReference>
<keyword evidence="6 8" id="KW-0456">Lyase</keyword>
<evidence type="ECO:0000256" key="8">
    <source>
        <dbReference type="RuleBase" id="RU367011"/>
    </source>
</evidence>
<evidence type="ECO:0000256" key="3">
    <source>
        <dbReference type="ARBA" id="ARBA00012925"/>
    </source>
</evidence>
<evidence type="ECO:0000256" key="7">
    <source>
        <dbReference type="ARBA" id="ARBA00048348"/>
    </source>
</evidence>
<dbReference type="EMBL" id="DS268135">
    <property type="protein sequence ID" value="KMU74456.1"/>
    <property type="molecule type" value="Genomic_DNA"/>
</dbReference>
<keyword evidence="4 8" id="KW-0479">Metal-binding</keyword>
<dbReference type="STRING" id="454286.A0A0J8QPU0"/>
<evidence type="ECO:0000259" key="9">
    <source>
        <dbReference type="PROSITE" id="PS51144"/>
    </source>
</evidence>
<reference evidence="11" key="1">
    <citation type="journal article" date="2010" name="Genome Res.">
        <title>Population genomic sequencing of Coccidioides fungi reveals recent hybridization and transposon control.</title>
        <authorList>
            <person name="Neafsey D.E."/>
            <person name="Barker B.M."/>
            <person name="Sharpton T.J."/>
            <person name="Stajich J.E."/>
            <person name="Park D.J."/>
            <person name="Whiston E."/>
            <person name="Hung C.-Y."/>
            <person name="McMahan C."/>
            <person name="White J."/>
            <person name="Sykes S."/>
            <person name="Heiman D."/>
            <person name="Young S."/>
            <person name="Zeng Q."/>
            <person name="Abouelleil A."/>
            <person name="Aftuck L."/>
            <person name="Bessette D."/>
            <person name="Brown A."/>
            <person name="FitzGerald M."/>
            <person name="Lui A."/>
            <person name="Macdonald J.P."/>
            <person name="Priest M."/>
            <person name="Orbach M.J."/>
            <person name="Galgiani J.N."/>
            <person name="Kirkland T.N."/>
            <person name="Cole G.T."/>
            <person name="Birren B.W."/>
            <person name="Henn M.R."/>
            <person name="Taylor J.W."/>
            <person name="Rounsley S.D."/>
        </authorList>
    </citation>
    <scope>NUCLEOTIDE SEQUENCE [LARGE SCALE GENOMIC DNA]</scope>
    <source>
        <strain evidence="11">RMSCC 3703</strain>
    </source>
</reference>
<evidence type="ECO:0000256" key="1">
    <source>
        <dbReference type="ARBA" id="ARBA00002904"/>
    </source>
</evidence>
<comment type="function">
    <text evidence="1 8">Reversible hydration of carbon dioxide.</text>
</comment>
<organism evidence="10 11">
    <name type="scientific">Coccidioides immitis RMSCC 3703</name>
    <dbReference type="NCBI Taxonomy" id="454286"/>
    <lineage>
        <taxon>Eukaryota</taxon>
        <taxon>Fungi</taxon>
        <taxon>Dikarya</taxon>
        <taxon>Ascomycota</taxon>
        <taxon>Pezizomycotina</taxon>
        <taxon>Eurotiomycetes</taxon>
        <taxon>Eurotiomycetidae</taxon>
        <taxon>Onygenales</taxon>
        <taxon>Onygenaceae</taxon>
        <taxon>Coccidioides</taxon>
    </lineage>
</organism>
<keyword evidence="8" id="KW-0732">Signal</keyword>
<dbReference type="InterPro" id="IPR018338">
    <property type="entry name" value="Carbonic_anhydrase_a-class_CS"/>
</dbReference>
<accession>A0A0J8QPU0</accession>
<evidence type="ECO:0000256" key="6">
    <source>
        <dbReference type="ARBA" id="ARBA00023239"/>
    </source>
</evidence>
<dbReference type="Gene3D" id="3.10.200.10">
    <property type="entry name" value="Alpha carbonic anhydrase"/>
    <property type="match status" value="1"/>
</dbReference>
<feature type="signal peptide" evidence="8">
    <location>
        <begin position="1"/>
        <end position="19"/>
    </location>
</feature>
<proteinExistence type="inferred from homology"/>
<keyword evidence="5 8" id="KW-0862">Zinc</keyword>
<feature type="chain" id="PRO_5025073264" description="Carbonic anhydrase" evidence="8">
    <location>
        <begin position="20"/>
        <end position="195"/>
    </location>
</feature>
<comment type="similarity">
    <text evidence="2 8">Belongs to the alpha-carbonic anhydrase family.</text>
</comment>
<dbReference type="InterPro" id="IPR001148">
    <property type="entry name" value="CA_dom"/>
</dbReference>
<evidence type="ECO:0000313" key="11">
    <source>
        <dbReference type="Proteomes" id="UP000054559"/>
    </source>
</evidence>
<dbReference type="SMART" id="SM01057">
    <property type="entry name" value="Carb_anhydrase"/>
    <property type="match status" value="1"/>
</dbReference>
<dbReference type="EC" id="4.2.1.1" evidence="3 8"/>
<dbReference type="Pfam" id="PF00194">
    <property type="entry name" value="Carb_anhydrase"/>
    <property type="match status" value="1"/>
</dbReference>
<dbReference type="AlphaFoldDB" id="A0A0J8QPU0"/>
<evidence type="ECO:0000256" key="4">
    <source>
        <dbReference type="ARBA" id="ARBA00022723"/>
    </source>
</evidence>
<protein>
    <recommendedName>
        <fullName evidence="3 8">Carbonic anhydrase</fullName>
        <ecNumber evidence="3 8">4.2.1.1</ecNumber>
    </recommendedName>
</protein>
<dbReference type="PANTHER" id="PTHR18952:SF265">
    <property type="entry name" value="CARBONIC ANHYDRASE"/>
    <property type="match status" value="1"/>
</dbReference>
<name>A0A0J8QPU0_COCIT</name>
<comment type="cofactor">
    <cofactor evidence="8">
        <name>Zn(2+)</name>
        <dbReference type="ChEBI" id="CHEBI:29105"/>
    </cofactor>
</comment>
<dbReference type="SUPFAM" id="SSF51069">
    <property type="entry name" value="Carbonic anhydrase"/>
    <property type="match status" value="1"/>
</dbReference>
<sequence>MVLLFSLLFLIFHARSVLSSCAHGTFLHPRAAGGIGELPNFDYGPVRGPTNWHSISRENILCAVGLQQSPINLNGRIPIEPVGFVRSSIPRQDILFENLGTTAEVVLNGTTLVRGAGEFRLKQFHFHTPSEHRILGQHFPVELHLVHTSVVTSSVSSPMFHAFPLPVRQLVFAASISASSLALFLLCQCSDMLEA</sequence>
<dbReference type="PANTHER" id="PTHR18952">
    <property type="entry name" value="CARBONIC ANHYDRASE"/>
    <property type="match status" value="1"/>
</dbReference>
<evidence type="ECO:0000256" key="5">
    <source>
        <dbReference type="ARBA" id="ARBA00022833"/>
    </source>
</evidence>
<comment type="catalytic activity">
    <reaction evidence="7 8">
        <text>hydrogencarbonate + H(+) = CO2 + H2O</text>
        <dbReference type="Rhea" id="RHEA:10748"/>
        <dbReference type="ChEBI" id="CHEBI:15377"/>
        <dbReference type="ChEBI" id="CHEBI:15378"/>
        <dbReference type="ChEBI" id="CHEBI:16526"/>
        <dbReference type="ChEBI" id="CHEBI:17544"/>
        <dbReference type="EC" id="4.2.1.1"/>
    </reaction>
</comment>
<feature type="domain" description="Alpha-carbonic anhydrase" evidence="9">
    <location>
        <begin position="39"/>
        <end position="195"/>
    </location>
</feature>
<evidence type="ECO:0000313" key="10">
    <source>
        <dbReference type="EMBL" id="KMU74456.1"/>
    </source>
</evidence>
<dbReference type="GO" id="GO:0008270">
    <property type="term" value="F:zinc ion binding"/>
    <property type="evidence" value="ECO:0007669"/>
    <property type="project" value="UniProtKB-UniRule"/>
</dbReference>
<evidence type="ECO:0000256" key="2">
    <source>
        <dbReference type="ARBA" id="ARBA00010718"/>
    </source>
</evidence>
<dbReference type="GO" id="GO:0004089">
    <property type="term" value="F:carbonate dehydratase activity"/>
    <property type="evidence" value="ECO:0007669"/>
    <property type="project" value="UniProtKB-UniRule"/>
</dbReference>
<dbReference type="PROSITE" id="PS51144">
    <property type="entry name" value="ALPHA_CA_2"/>
    <property type="match status" value="1"/>
</dbReference>
<dbReference type="PROSITE" id="PS00162">
    <property type="entry name" value="ALPHA_CA_1"/>
    <property type="match status" value="1"/>
</dbReference>
<dbReference type="InterPro" id="IPR023561">
    <property type="entry name" value="Carbonic_anhydrase_a-class"/>
</dbReference>
<dbReference type="InterPro" id="IPR036398">
    <property type="entry name" value="CA_dom_sf"/>
</dbReference>
<dbReference type="OrthoDB" id="429145at2759"/>